<protein>
    <submittedName>
        <fullName evidence="2">ECF transporter S component</fullName>
    </submittedName>
</protein>
<dbReference type="Proteomes" id="UP000318834">
    <property type="component" value="Unassembled WGS sequence"/>
</dbReference>
<feature type="transmembrane region" description="Helical" evidence="1">
    <location>
        <begin position="169"/>
        <end position="195"/>
    </location>
</feature>
<feature type="transmembrane region" description="Helical" evidence="1">
    <location>
        <begin position="140"/>
        <end position="163"/>
    </location>
</feature>
<evidence type="ECO:0000313" key="2">
    <source>
        <dbReference type="EMBL" id="TMI74669.1"/>
    </source>
</evidence>
<gene>
    <name evidence="2" type="ORF">E6H05_07830</name>
</gene>
<keyword evidence="1" id="KW-1133">Transmembrane helix</keyword>
<proteinExistence type="predicted"/>
<dbReference type="Pfam" id="PF07155">
    <property type="entry name" value="ECF-ribofla_trS"/>
    <property type="match status" value="1"/>
</dbReference>
<organism evidence="2 3">
    <name type="scientific">Candidatus Segetimicrobium genomatis</name>
    <dbReference type="NCBI Taxonomy" id="2569760"/>
    <lineage>
        <taxon>Bacteria</taxon>
        <taxon>Bacillati</taxon>
        <taxon>Candidatus Sysuimicrobiota</taxon>
        <taxon>Candidatus Sysuimicrobiia</taxon>
        <taxon>Candidatus Sysuimicrobiales</taxon>
        <taxon>Candidatus Segetimicrobiaceae</taxon>
        <taxon>Candidatus Segetimicrobium</taxon>
    </lineage>
</organism>
<evidence type="ECO:0000313" key="3">
    <source>
        <dbReference type="Proteomes" id="UP000318834"/>
    </source>
</evidence>
<keyword evidence="1" id="KW-0472">Membrane</keyword>
<dbReference type="Gene3D" id="1.10.1760.20">
    <property type="match status" value="1"/>
</dbReference>
<comment type="caution">
    <text evidence="2">The sequence shown here is derived from an EMBL/GenBank/DDBJ whole genome shotgun (WGS) entry which is preliminary data.</text>
</comment>
<dbReference type="EMBL" id="VBAP01000054">
    <property type="protein sequence ID" value="TMI74669.1"/>
    <property type="molecule type" value="Genomic_DNA"/>
</dbReference>
<feature type="transmembrane region" description="Helical" evidence="1">
    <location>
        <begin position="68"/>
        <end position="89"/>
    </location>
</feature>
<name>A0A537ITM2_9BACT</name>
<reference evidence="2 3" key="1">
    <citation type="journal article" date="2019" name="Nat. Microbiol.">
        <title>Mediterranean grassland soil C-N compound turnover is dependent on rainfall and depth, and is mediated by genomically divergent microorganisms.</title>
        <authorList>
            <person name="Diamond S."/>
            <person name="Andeer P.F."/>
            <person name="Li Z."/>
            <person name="Crits-Christoph A."/>
            <person name="Burstein D."/>
            <person name="Anantharaman K."/>
            <person name="Lane K.R."/>
            <person name="Thomas B.C."/>
            <person name="Pan C."/>
            <person name="Northen T.R."/>
            <person name="Banfield J.F."/>
        </authorList>
    </citation>
    <scope>NUCLEOTIDE SEQUENCE [LARGE SCALE GENOMIC DNA]</scope>
    <source>
        <strain evidence="2">NP_8</strain>
    </source>
</reference>
<accession>A0A537ITM2</accession>
<evidence type="ECO:0000256" key="1">
    <source>
        <dbReference type="SAM" id="Phobius"/>
    </source>
</evidence>
<dbReference type="GO" id="GO:0016020">
    <property type="term" value="C:membrane"/>
    <property type="evidence" value="ECO:0007669"/>
    <property type="project" value="InterPro"/>
</dbReference>
<sequence length="205" mass="21269">MRGRARRVREIRVCLRPHLGFSRHSFSRFGGDSGDEGGLMSTRRIAYAAVLAALYVVIGQFVRIPNPMVGGGAIIAINMVVVVIAGILLGPAGGALTGLVGTSLNAVFLGTGAAPYEFAAIIPHTIMGFTAGVVGRRNQLVASLTILVGHILNIIAFIIIGLMPANQMAATIFSIGLGAEAVVDIVVIVLAVPLLRPLVREAAPA</sequence>
<dbReference type="AlphaFoldDB" id="A0A537ITM2"/>
<feature type="transmembrane region" description="Helical" evidence="1">
    <location>
        <begin position="45"/>
        <end position="62"/>
    </location>
</feature>
<dbReference type="InterPro" id="IPR009825">
    <property type="entry name" value="ECF_substrate-spec-like"/>
</dbReference>
<keyword evidence="1" id="KW-0812">Transmembrane</keyword>